<evidence type="ECO:0000313" key="3">
    <source>
        <dbReference type="EMBL" id="KAF8820543.1"/>
    </source>
</evidence>
<dbReference type="Proteomes" id="UP000823046">
    <property type="component" value="Unassembled WGS sequence"/>
</dbReference>
<feature type="compositionally biased region" description="Low complexity" evidence="2">
    <location>
        <begin position="303"/>
        <end position="322"/>
    </location>
</feature>
<reference evidence="3 4" key="1">
    <citation type="journal article" date="2020" name="bioRxiv">
        <title>Metabolic contributions of an alphaproteobacterial endosymbiont in the apicomplexan Cardiosporidium cionae.</title>
        <authorList>
            <person name="Hunter E.S."/>
            <person name="Paight C.J."/>
            <person name="Lane C.E."/>
        </authorList>
    </citation>
    <scope>NUCLEOTIDE SEQUENCE [LARGE SCALE GENOMIC DNA]</scope>
    <source>
        <strain evidence="3">ESH_2018</strain>
    </source>
</reference>
<feature type="coiled-coil region" evidence="1">
    <location>
        <begin position="119"/>
        <end position="171"/>
    </location>
</feature>
<feature type="region of interest" description="Disordered" evidence="2">
    <location>
        <begin position="361"/>
        <end position="384"/>
    </location>
</feature>
<dbReference type="EMBL" id="JADAQX010000360">
    <property type="protein sequence ID" value="KAF8820543.1"/>
    <property type="molecule type" value="Genomic_DNA"/>
</dbReference>
<sequence length="384" mass="44169">MMQDKRTDKTFFQKPVRKSKGWIEIDRYNPIKNKTRKDLLAMEASSGSELPRRVPIAPSYAPRPSSSTVEFPCHPSNLKDAQKETDVALLHFQITQLQESYRSFQAVTESIKSFFKTRVADLENRYMAAVDEKKNAEAQTYFLEDKCQFLEEQLKLIVQNLRAEVQLHRDELRVRKWEYFHKELTPEKIGSASSLSLDGTKSDEAAATLPASVEPLKQILSVREKQQERLAAQLHSLNNSYIKLMDTQKQHHQREESLRKEISVLTGELSREKRLKEELQIQLVRRNQYRPSVSTSTAPFSIPTPRNSTTSSNSLTNNSPGNPWSPRTLDSNTPFEIPTNAFMTSLQTEITTLFARYCDEKEQNQNSETDLSLPKQKTNQNQVS</sequence>
<accession>A0ABQ7J970</accession>
<evidence type="ECO:0000256" key="2">
    <source>
        <dbReference type="SAM" id="MobiDB-lite"/>
    </source>
</evidence>
<name>A0ABQ7J970_9APIC</name>
<evidence type="ECO:0000256" key="1">
    <source>
        <dbReference type="SAM" id="Coils"/>
    </source>
</evidence>
<organism evidence="3 4">
    <name type="scientific">Cardiosporidium cionae</name>
    <dbReference type="NCBI Taxonomy" id="476202"/>
    <lineage>
        <taxon>Eukaryota</taxon>
        <taxon>Sar</taxon>
        <taxon>Alveolata</taxon>
        <taxon>Apicomplexa</taxon>
        <taxon>Aconoidasida</taxon>
        <taxon>Nephromycida</taxon>
        <taxon>Cardiosporidium</taxon>
    </lineage>
</organism>
<keyword evidence="1" id="KW-0175">Coiled coil</keyword>
<protein>
    <submittedName>
        <fullName evidence="3">Uncharacterized protein</fullName>
    </submittedName>
</protein>
<proteinExistence type="predicted"/>
<gene>
    <name evidence="3" type="ORF">IE077_003058</name>
</gene>
<feature type="compositionally biased region" description="Polar residues" evidence="2">
    <location>
        <begin position="364"/>
        <end position="384"/>
    </location>
</feature>
<feature type="region of interest" description="Disordered" evidence="2">
    <location>
        <begin position="290"/>
        <end position="336"/>
    </location>
</feature>
<comment type="caution">
    <text evidence="3">The sequence shown here is derived from an EMBL/GenBank/DDBJ whole genome shotgun (WGS) entry which is preliminary data.</text>
</comment>
<evidence type="ECO:0000313" key="4">
    <source>
        <dbReference type="Proteomes" id="UP000823046"/>
    </source>
</evidence>
<feature type="compositionally biased region" description="Polar residues" evidence="2">
    <location>
        <begin position="290"/>
        <end position="299"/>
    </location>
</feature>
<keyword evidence="4" id="KW-1185">Reference proteome</keyword>